<evidence type="ECO:0000313" key="15">
    <source>
        <dbReference type="Proteomes" id="UP000234560"/>
    </source>
</evidence>
<keyword evidence="5" id="KW-0479">Metal-binding</keyword>
<keyword evidence="12" id="KW-1208">Phospholipid metabolism</keyword>
<dbReference type="RefSeq" id="WP_101677946.1">
    <property type="nucleotide sequence ID" value="NZ_CAMIHY010000033.1"/>
</dbReference>
<reference evidence="14" key="2">
    <citation type="submission" date="2023-10" db="EMBL/GenBank/DDBJ databases">
        <authorList>
            <person name="Choi B."/>
        </authorList>
    </citation>
    <scope>NUCLEOTIDE SEQUENCE</scope>
    <source>
        <strain evidence="14">UMB0763</strain>
    </source>
</reference>
<dbReference type="InterPro" id="IPR045540">
    <property type="entry name" value="YegS/DAGK_C"/>
</dbReference>
<sequence length="310" mass="33216">MTANRNVYAPEQRTIKRVGLITNPVAGNSSQDVSAIAAAEFMRHGVNVTSATGLDPESTRNIASWMLKDPHVDAIVIAGGDGLINHVLQVQAGSDKPMGIVPAGTGNDFAHHYGIPRNPARAARVILDGKAQHTDIGIHTTAEGKSEYFATITCCGFDSRVNERTNRLSWPTGTPRYVVAVLMEIPSFHGYPATVTLDHTTVLEQDSFTTIAVGNTSSYGGGMKISPDADHTDGLLDITVINGMSIPRALRTFPKVFKGEFSGQDGVFTYHAKHVRIELTGAPVYSDGDYVCDPPVDIEIAPAQGFFLVP</sequence>
<dbReference type="Gene3D" id="2.60.200.40">
    <property type="match status" value="1"/>
</dbReference>
<evidence type="ECO:0000256" key="1">
    <source>
        <dbReference type="ARBA" id="ARBA00001946"/>
    </source>
</evidence>
<keyword evidence="7 14" id="KW-0418">Kinase</keyword>
<keyword evidence="3" id="KW-0444">Lipid biosynthesis</keyword>
<dbReference type="GO" id="GO:0046872">
    <property type="term" value="F:metal ion binding"/>
    <property type="evidence" value="ECO:0007669"/>
    <property type="project" value="UniProtKB-KW"/>
</dbReference>
<dbReference type="SMART" id="SM00046">
    <property type="entry name" value="DAGKc"/>
    <property type="match status" value="1"/>
</dbReference>
<dbReference type="Pfam" id="PF00781">
    <property type="entry name" value="DAGK_cat"/>
    <property type="match status" value="1"/>
</dbReference>
<dbReference type="PANTHER" id="PTHR12358">
    <property type="entry name" value="SPHINGOSINE KINASE"/>
    <property type="match status" value="1"/>
</dbReference>
<dbReference type="NCBIfam" id="TIGR00147">
    <property type="entry name" value="YegS/Rv2252/BmrU family lipid kinase"/>
    <property type="match status" value="1"/>
</dbReference>
<evidence type="ECO:0000256" key="7">
    <source>
        <dbReference type="ARBA" id="ARBA00022777"/>
    </source>
</evidence>
<dbReference type="InterPro" id="IPR050187">
    <property type="entry name" value="Lipid_Phosphate_FormReg"/>
</dbReference>
<gene>
    <name evidence="14" type="ORF">CYJ47_06880</name>
</gene>
<dbReference type="GO" id="GO:0005524">
    <property type="term" value="F:ATP binding"/>
    <property type="evidence" value="ECO:0007669"/>
    <property type="project" value="UniProtKB-KW"/>
</dbReference>
<dbReference type="InterPro" id="IPR005218">
    <property type="entry name" value="Diacylglycerol/lipid_kinase"/>
</dbReference>
<dbReference type="GO" id="GO:0004143">
    <property type="term" value="F:ATP-dependent diacylglycerol kinase activity"/>
    <property type="evidence" value="ECO:0007669"/>
    <property type="project" value="TreeGrafter"/>
</dbReference>
<protein>
    <submittedName>
        <fullName evidence="14">YegS/Rv2252/BmrU family lipid kinase</fullName>
    </submittedName>
</protein>
<comment type="similarity">
    <text evidence="2">Belongs to the diacylglycerol/lipid kinase family.</text>
</comment>
<dbReference type="InterPro" id="IPR017438">
    <property type="entry name" value="ATP-NAD_kinase_N"/>
</dbReference>
<comment type="cofactor">
    <cofactor evidence="1">
        <name>Mg(2+)</name>
        <dbReference type="ChEBI" id="CHEBI:18420"/>
    </cofactor>
</comment>
<dbReference type="InterPro" id="IPR001206">
    <property type="entry name" value="Diacylglycerol_kinase_cat_dom"/>
</dbReference>
<evidence type="ECO:0000256" key="6">
    <source>
        <dbReference type="ARBA" id="ARBA00022741"/>
    </source>
</evidence>
<keyword evidence="8" id="KW-0067">ATP-binding</keyword>
<evidence type="ECO:0000256" key="9">
    <source>
        <dbReference type="ARBA" id="ARBA00022842"/>
    </source>
</evidence>
<evidence type="ECO:0000256" key="8">
    <source>
        <dbReference type="ARBA" id="ARBA00022840"/>
    </source>
</evidence>
<evidence type="ECO:0000256" key="11">
    <source>
        <dbReference type="ARBA" id="ARBA00023209"/>
    </source>
</evidence>
<evidence type="ECO:0000259" key="13">
    <source>
        <dbReference type="PROSITE" id="PS50146"/>
    </source>
</evidence>
<evidence type="ECO:0000256" key="4">
    <source>
        <dbReference type="ARBA" id="ARBA00022679"/>
    </source>
</evidence>
<evidence type="ECO:0000256" key="2">
    <source>
        <dbReference type="ARBA" id="ARBA00005983"/>
    </source>
</evidence>
<dbReference type="KEGG" id="cpyr:CYJ47_06880"/>
<reference evidence="14" key="1">
    <citation type="submission" date="2017-12" db="EMBL/GenBank/DDBJ databases">
        <authorList>
            <person name="Thomas-White K."/>
            <person name="Wolfe A.J."/>
        </authorList>
    </citation>
    <scope>NUCLEOTIDE SEQUENCE</scope>
    <source>
        <strain evidence="14">UMB0763</strain>
    </source>
</reference>
<name>A0AAF0YT73_9CORY</name>
<keyword evidence="11" id="KW-0594">Phospholipid biosynthesis</keyword>
<dbReference type="Pfam" id="PF19279">
    <property type="entry name" value="YegS_C"/>
    <property type="match status" value="1"/>
</dbReference>
<dbReference type="Gene3D" id="3.40.50.10330">
    <property type="entry name" value="Probable inorganic polyphosphate/atp-NAD kinase, domain 1"/>
    <property type="match status" value="1"/>
</dbReference>
<evidence type="ECO:0000256" key="5">
    <source>
        <dbReference type="ARBA" id="ARBA00022723"/>
    </source>
</evidence>
<feature type="domain" description="DAGKc" evidence="13">
    <location>
        <begin position="13"/>
        <end position="143"/>
    </location>
</feature>
<dbReference type="GO" id="GO:0005886">
    <property type="term" value="C:plasma membrane"/>
    <property type="evidence" value="ECO:0007669"/>
    <property type="project" value="TreeGrafter"/>
</dbReference>
<keyword evidence="10" id="KW-0443">Lipid metabolism</keyword>
<accession>A0AAF0YT73</accession>
<evidence type="ECO:0000313" key="14">
    <source>
        <dbReference type="EMBL" id="WOT01028.1"/>
    </source>
</evidence>
<keyword evidence="9" id="KW-0460">Magnesium</keyword>
<dbReference type="Proteomes" id="UP000234560">
    <property type="component" value="Chromosome"/>
</dbReference>
<dbReference type="SUPFAM" id="SSF111331">
    <property type="entry name" value="NAD kinase/diacylglycerol kinase-like"/>
    <property type="match status" value="1"/>
</dbReference>
<organism evidence="14 15">
    <name type="scientific">Corynebacterium pyruviciproducens</name>
    <dbReference type="NCBI Taxonomy" id="598660"/>
    <lineage>
        <taxon>Bacteria</taxon>
        <taxon>Bacillati</taxon>
        <taxon>Actinomycetota</taxon>
        <taxon>Actinomycetes</taxon>
        <taxon>Mycobacteriales</taxon>
        <taxon>Corynebacteriaceae</taxon>
        <taxon>Corynebacterium</taxon>
    </lineage>
</organism>
<dbReference type="PANTHER" id="PTHR12358:SF106">
    <property type="entry name" value="LIPID KINASE YEGS"/>
    <property type="match status" value="1"/>
</dbReference>
<evidence type="ECO:0000256" key="10">
    <source>
        <dbReference type="ARBA" id="ARBA00023098"/>
    </source>
</evidence>
<keyword evidence="4" id="KW-0808">Transferase</keyword>
<dbReference type="InterPro" id="IPR016064">
    <property type="entry name" value="NAD/diacylglycerol_kinase_sf"/>
</dbReference>
<dbReference type="GO" id="GO:0008654">
    <property type="term" value="P:phospholipid biosynthetic process"/>
    <property type="evidence" value="ECO:0007669"/>
    <property type="project" value="UniProtKB-KW"/>
</dbReference>
<dbReference type="PROSITE" id="PS50146">
    <property type="entry name" value="DAGK"/>
    <property type="match status" value="1"/>
</dbReference>
<dbReference type="EMBL" id="CP136958">
    <property type="protein sequence ID" value="WOT01028.1"/>
    <property type="molecule type" value="Genomic_DNA"/>
</dbReference>
<evidence type="ECO:0000256" key="12">
    <source>
        <dbReference type="ARBA" id="ARBA00023264"/>
    </source>
</evidence>
<dbReference type="AlphaFoldDB" id="A0AAF0YT73"/>
<proteinExistence type="inferred from homology"/>
<evidence type="ECO:0000256" key="3">
    <source>
        <dbReference type="ARBA" id="ARBA00022516"/>
    </source>
</evidence>
<keyword evidence="6" id="KW-0547">Nucleotide-binding</keyword>